<evidence type="ECO:0000256" key="1">
    <source>
        <dbReference type="SAM" id="MobiDB-lite"/>
    </source>
</evidence>
<dbReference type="OrthoDB" id="9808883at2"/>
<reference evidence="2 3" key="1">
    <citation type="submission" date="2019-03" db="EMBL/GenBank/DDBJ databases">
        <title>Comparative insights into the high quality Complete genome sequence of highly metal resistant Cupriavidus metallidurans strain BS1 isolated from a gold-copper mine.</title>
        <authorList>
            <person name="Mazhar H.S."/>
            <person name="Rensing C."/>
        </authorList>
    </citation>
    <scope>NUCLEOTIDE SEQUENCE [LARGE SCALE GENOMIC DNA]</scope>
    <source>
        <strain evidence="2 3">BS1</strain>
    </source>
</reference>
<evidence type="ECO:0000313" key="2">
    <source>
        <dbReference type="EMBL" id="QBP13465.1"/>
    </source>
</evidence>
<dbReference type="RefSeq" id="WP_080672815.1">
    <property type="nucleotide sequence ID" value="NZ_CP037901.1"/>
</dbReference>
<dbReference type="InterPro" id="IPR010696">
    <property type="entry name" value="DUF1272"/>
</dbReference>
<gene>
    <name evidence="2" type="ORF">DDF84_028040</name>
</gene>
<dbReference type="Proteomes" id="UP000253772">
    <property type="component" value="Chromosome c2"/>
</dbReference>
<dbReference type="EMBL" id="CP037901">
    <property type="protein sequence ID" value="QBP13465.1"/>
    <property type="molecule type" value="Genomic_DNA"/>
</dbReference>
<sequence>MLELRPGCECCDRDLPPNSADARICSFEWTFCAQCATELLKGKCPNCDGELVPRPRRPANKLANNSPSNKRVFNPHCAQRAKSGFDGVDDTGSLDT</sequence>
<evidence type="ECO:0000313" key="3">
    <source>
        <dbReference type="Proteomes" id="UP000253772"/>
    </source>
</evidence>
<proteinExistence type="predicted"/>
<dbReference type="AlphaFoldDB" id="A0A482IWJ8"/>
<organism evidence="2 3">
    <name type="scientific">Cupriavidus metallidurans</name>
    <dbReference type="NCBI Taxonomy" id="119219"/>
    <lineage>
        <taxon>Bacteria</taxon>
        <taxon>Pseudomonadati</taxon>
        <taxon>Pseudomonadota</taxon>
        <taxon>Betaproteobacteria</taxon>
        <taxon>Burkholderiales</taxon>
        <taxon>Burkholderiaceae</taxon>
        <taxon>Cupriavidus</taxon>
    </lineage>
</organism>
<feature type="compositionally biased region" description="Polar residues" evidence="1">
    <location>
        <begin position="62"/>
        <end position="71"/>
    </location>
</feature>
<name>A0A482IWJ8_9BURK</name>
<protein>
    <submittedName>
        <fullName evidence="2">DUF1272 domain-containing protein</fullName>
    </submittedName>
</protein>
<accession>A0A482IWJ8</accession>
<dbReference type="Pfam" id="PF06906">
    <property type="entry name" value="DUF1272"/>
    <property type="match status" value="1"/>
</dbReference>
<feature type="region of interest" description="Disordered" evidence="1">
    <location>
        <begin position="55"/>
        <end position="75"/>
    </location>
</feature>